<keyword evidence="18" id="KW-1185">Reference proteome</keyword>
<gene>
    <name evidence="17" type="ORF">SS7213T_11740</name>
</gene>
<dbReference type="GO" id="GO:0016887">
    <property type="term" value="F:ATP hydrolysis activity"/>
    <property type="evidence" value="ECO:0007669"/>
    <property type="project" value="InterPro"/>
</dbReference>
<evidence type="ECO:0000256" key="6">
    <source>
        <dbReference type="ARBA" id="ARBA00022741"/>
    </source>
</evidence>
<keyword evidence="5" id="KW-0533">Nickel</keyword>
<dbReference type="Pfam" id="PF00005">
    <property type="entry name" value="ABC_tran"/>
    <property type="match status" value="1"/>
</dbReference>
<evidence type="ECO:0000256" key="14">
    <source>
        <dbReference type="ARBA" id="ARBA00044143"/>
    </source>
</evidence>
<dbReference type="AlphaFoldDB" id="G5JLI1"/>
<dbReference type="OrthoDB" id="9802264at2"/>
<keyword evidence="10" id="KW-0921">Nickel transport</keyword>
<accession>G5JLI1</accession>
<dbReference type="EC" id="7.2.2.11" evidence="13"/>
<dbReference type="InterPro" id="IPR003439">
    <property type="entry name" value="ABC_transporter-like_ATP-bd"/>
</dbReference>
<feature type="domain" description="ABC transporter" evidence="16">
    <location>
        <begin position="4"/>
        <end position="245"/>
    </location>
</feature>
<comment type="subunit">
    <text evidence="12">The complex is composed of two ATP-binding proteins (NikD and NikE), two transmembrane proteins (NikB and NikC) and a solute-binding protein (NikA).</text>
</comment>
<dbReference type="PROSITE" id="PS50893">
    <property type="entry name" value="ABC_TRANSPORTER_2"/>
    <property type="match status" value="1"/>
</dbReference>
<comment type="caution">
    <text evidence="17">The sequence shown here is derived from an EMBL/GenBank/DDBJ whole genome shotgun (WGS) entry which is preliminary data.</text>
</comment>
<protein>
    <recommendedName>
        <fullName evidence="14">Nickel import system ATP-binding protein NikD</fullName>
        <ecNumber evidence="13">7.2.2.11</ecNumber>
    </recommendedName>
</protein>
<dbReference type="InterPro" id="IPR027417">
    <property type="entry name" value="P-loop_NTPase"/>
</dbReference>
<sequence>MGLIDIQNLCITSQNGQNIIDGIDLTIYPHKVNALIGESGAGKSLTAKALLDFLPSNISCHYDQYLFESHPIKDIHRYFGRKIGYISQNYAQSFNNHTKLGKQLIAIYRTHFNVSKKAALAKVTEALTWVNLKDASLLNRYSFQLSGGQLERIYIASVLMLDPQLIIADEPVASLDILNGYKVMELLEHVVRDHHNTLLIITHNMSHVLKYSDYINVLKDGHIVEKGSIEHFNSNHLNSYTQQLINYRTKLKRDSYD</sequence>
<dbReference type="EMBL" id="AEUN01000526">
    <property type="protein sequence ID" value="EHJ06946.1"/>
    <property type="molecule type" value="Genomic_DNA"/>
</dbReference>
<dbReference type="PANTHER" id="PTHR43297:SF13">
    <property type="entry name" value="NICKEL ABC TRANSPORTER, ATP-BINDING PROTEIN"/>
    <property type="match status" value="1"/>
</dbReference>
<evidence type="ECO:0000256" key="11">
    <source>
        <dbReference type="ARBA" id="ARBA00023136"/>
    </source>
</evidence>
<dbReference type="SUPFAM" id="SSF52540">
    <property type="entry name" value="P-loop containing nucleoside triphosphate hydrolases"/>
    <property type="match status" value="1"/>
</dbReference>
<keyword evidence="7" id="KW-0067">ATP-binding</keyword>
<evidence type="ECO:0000313" key="18">
    <source>
        <dbReference type="Proteomes" id="UP000005413"/>
    </source>
</evidence>
<evidence type="ECO:0000256" key="12">
    <source>
        <dbReference type="ARBA" id="ARBA00038669"/>
    </source>
</evidence>
<comment type="catalytic activity">
    <reaction evidence="15">
        <text>Ni(2+)(out) + ATP + H2O = Ni(2+)(in) + ADP + phosphate + H(+)</text>
        <dbReference type="Rhea" id="RHEA:15557"/>
        <dbReference type="ChEBI" id="CHEBI:15377"/>
        <dbReference type="ChEBI" id="CHEBI:15378"/>
        <dbReference type="ChEBI" id="CHEBI:30616"/>
        <dbReference type="ChEBI" id="CHEBI:43474"/>
        <dbReference type="ChEBI" id="CHEBI:49786"/>
        <dbReference type="ChEBI" id="CHEBI:456216"/>
        <dbReference type="EC" id="7.2.2.11"/>
    </reaction>
    <physiologicalReaction direction="left-to-right" evidence="15">
        <dbReference type="Rhea" id="RHEA:15558"/>
    </physiologicalReaction>
</comment>
<evidence type="ECO:0000256" key="8">
    <source>
        <dbReference type="ARBA" id="ARBA00022967"/>
    </source>
</evidence>
<reference evidence="17 18" key="1">
    <citation type="journal article" date="2012" name="BMC Genomics">
        <title>Comparative genomic analysis of the genus Staphylococcus including Staphylococcus aureus and its newly described sister species Staphylococcus simiae.</title>
        <authorList>
            <person name="Suzuki H."/>
            <person name="Lefebure T."/>
            <person name="Pavinski Bitar P."/>
            <person name="Stanhope M.J."/>
        </authorList>
    </citation>
    <scope>NUCLEOTIDE SEQUENCE [LARGE SCALE GENOMIC DNA]</scope>
    <source>
        <strain evidence="17 18">CCM 7213</strain>
    </source>
</reference>
<comment type="similarity">
    <text evidence="2">Belongs to the ABC transporter superfamily.</text>
</comment>
<dbReference type="PATRIC" id="fig|911238.3.peg.2072"/>
<dbReference type="InterPro" id="IPR050388">
    <property type="entry name" value="ABC_Ni/Peptide_Import"/>
</dbReference>
<name>G5JLI1_9STAP</name>
<dbReference type="FunFam" id="3.40.50.300:FF:001826">
    <property type="entry name" value="Nickel import system ATP-binding protein NikD"/>
    <property type="match status" value="1"/>
</dbReference>
<evidence type="ECO:0000256" key="2">
    <source>
        <dbReference type="ARBA" id="ARBA00005417"/>
    </source>
</evidence>
<evidence type="ECO:0000313" key="17">
    <source>
        <dbReference type="EMBL" id="EHJ06946.1"/>
    </source>
</evidence>
<evidence type="ECO:0000256" key="10">
    <source>
        <dbReference type="ARBA" id="ARBA00023112"/>
    </source>
</evidence>
<dbReference type="Proteomes" id="UP000005413">
    <property type="component" value="Unassembled WGS sequence"/>
</dbReference>
<evidence type="ECO:0000256" key="3">
    <source>
        <dbReference type="ARBA" id="ARBA00022448"/>
    </source>
</evidence>
<evidence type="ECO:0000256" key="15">
    <source>
        <dbReference type="ARBA" id="ARBA00048610"/>
    </source>
</evidence>
<evidence type="ECO:0000256" key="9">
    <source>
        <dbReference type="ARBA" id="ARBA00023065"/>
    </source>
</evidence>
<dbReference type="Gene3D" id="3.40.50.300">
    <property type="entry name" value="P-loop containing nucleotide triphosphate hydrolases"/>
    <property type="match status" value="1"/>
</dbReference>
<keyword evidence="4" id="KW-1003">Cell membrane</keyword>
<keyword evidence="11" id="KW-0472">Membrane</keyword>
<dbReference type="GO" id="GO:0015413">
    <property type="term" value="F:ABC-type nickel transporter activity"/>
    <property type="evidence" value="ECO:0007669"/>
    <property type="project" value="UniProtKB-EC"/>
</dbReference>
<evidence type="ECO:0000256" key="13">
    <source>
        <dbReference type="ARBA" id="ARBA00039098"/>
    </source>
</evidence>
<evidence type="ECO:0000256" key="4">
    <source>
        <dbReference type="ARBA" id="ARBA00022475"/>
    </source>
</evidence>
<dbReference type="RefSeq" id="WP_002465031.1">
    <property type="nucleotide sequence ID" value="NZ_AEUN01000526.1"/>
</dbReference>
<proteinExistence type="inferred from homology"/>
<dbReference type="PANTHER" id="PTHR43297">
    <property type="entry name" value="OLIGOPEPTIDE TRANSPORT ATP-BINDING PROTEIN APPD"/>
    <property type="match status" value="1"/>
</dbReference>
<dbReference type="InterPro" id="IPR003593">
    <property type="entry name" value="AAA+_ATPase"/>
</dbReference>
<dbReference type="GO" id="GO:0005524">
    <property type="term" value="F:ATP binding"/>
    <property type="evidence" value="ECO:0007669"/>
    <property type="project" value="UniProtKB-KW"/>
</dbReference>
<organism evidence="17 18">
    <name type="scientific">Staphylococcus simiae CCM 7213 = CCUG 51256</name>
    <dbReference type="NCBI Taxonomy" id="911238"/>
    <lineage>
        <taxon>Bacteria</taxon>
        <taxon>Bacillati</taxon>
        <taxon>Bacillota</taxon>
        <taxon>Bacilli</taxon>
        <taxon>Bacillales</taxon>
        <taxon>Staphylococcaceae</taxon>
        <taxon>Staphylococcus</taxon>
    </lineage>
</organism>
<comment type="subcellular location">
    <subcellularLocation>
        <location evidence="1">Cell membrane</location>
        <topology evidence="1">Peripheral membrane protein</topology>
    </subcellularLocation>
</comment>
<evidence type="ECO:0000256" key="5">
    <source>
        <dbReference type="ARBA" id="ARBA00022596"/>
    </source>
</evidence>
<evidence type="ECO:0000256" key="7">
    <source>
        <dbReference type="ARBA" id="ARBA00022840"/>
    </source>
</evidence>
<keyword evidence="3" id="KW-0813">Transport</keyword>
<keyword evidence="8" id="KW-1278">Translocase</keyword>
<evidence type="ECO:0000259" key="16">
    <source>
        <dbReference type="PROSITE" id="PS50893"/>
    </source>
</evidence>
<keyword evidence="9" id="KW-0406">Ion transport</keyword>
<keyword evidence="6" id="KW-0547">Nucleotide-binding</keyword>
<dbReference type="SMART" id="SM00382">
    <property type="entry name" value="AAA"/>
    <property type="match status" value="1"/>
</dbReference>
<evidence type="ECO:0000256" key="1">
    <source>
        <dbReference type="ARBA" id="ARBA00004202"/>
    </source>
</evidence>
<dbReference type="GO" id="GO:0005886">
    <property type="term" value="C:plasma membrane"/>
    <property type="evidence" value="ECO:0007669"/>
    <property type="project" value="UniProtKB-SubCell"/>
</dbReference>